<organism evidence="1 2">
    <name type="scientific">Allacma fusca</name>
    <dbReference type="NCBI Taxonomy" id="39272"/>
    <lineage>
        <taxon>Eukaryota</taxon>
        <taxon>Metazoa</taxon>
        <taxon>Ecdysozoa</taxon>
        <taxon>Arthropoda</taxon>
        <taxon>Hexapoda</taxon>
        <taxon>Collembola</taxon>
        <taxon>Symphypleona</taxon>
        <taxon>Sminthuridae</taxon>
        <taxon>Allacma</taxon>
    </lineage>
</organism>
<sequence>MHNFGYLKILKDFKPPPAKFD</sequence>
<reference evidence="1" key="1">
    <citation type="submission" date="2021-06" db="EMBL/GenBank/DDBJ databases">
        <authorList>
            <person name="Hodson N. C."/>
            <person name="Mongue J. A."/>
            <person name="Jaron S. K."/>
        </authorList>
    </citation>
    <scope>NUCLEOTIDE SEQUENCE</scope>
</reference>
<evidence type="ECO:0000313" key="2">
    <source>
        <dbReference type="Proteomes" id="UP000708208"/>
    </source>
</evidence>
<keyword evidence="2" id="KW-1185">Reference proteome</keyword>
<comment type="caution">
    <text evidence="1">The sequence shown here is derived from an EMBL/GenBank/DDBJ whole genome shotgun (WGS) entry which is preliminary data.</text>
</comment>
<dbReference type="AlphaFoldDB" id="A0A8J2L1C5"/>
<accession>A0A8J2L1C5</accession>
<feature type="non-terminal residue" evidence="1">
    <location>
        <position position="1"/>
    </location>
</feature>
<protein>
    <submittedName>
        <fullName evidence="1">Uncharacterized protein</fullName>
    </submittedName>
</protein>
<dbReference type="Proteomes" id="UP000708208">
    <property type="component" value="Unassembled WGS sequence"/>
</dbReference>
<proteinExistence type="predicted"/>
<gene>
    <name evidence="1" type="ORF">AFUS01_LOCUS24397</name>
</gene>
<name>A0A8J2L1C5_9HEXA</name>
<dbReference type="EMBL" id="CAJVCH010303951">
    <property type="protein sequence ID" value="CAG7785793.1"/>
    <property type="molecule type" value="Genomic_DNA"/>
</dbReference>
<evidence type="ECO:0000313" key="1">
    <source>
        <dbReference type="EMBL" id="CAG7785793.1"/>
    </source>
</evidence>